<sequence length="105" mass="11706">MGKKPVLHVKTGDTVRVISGRGKGVLGKVIKVLVQQRKVILQNFNLKKKHVKPRTESDFGRTFYFEAPISSSNVMLYSVEEGFAGRSSTQVCSDGTKLRVLKKKL</sequence>
<dbReference type="GO" id="GO:0005840">
    <property type="term" value="C:ribosome"/>
    <property type="evidence" value="ECO:0007669"/>
    <property type="project" value="UniProtKB-KW"/>
</dbReference>
<dbReference type="PANTHER" id="PTHR12903">
    <property type="entry name" value="MITOCHONDRIAL RIBOSOMAL PROTEIN L24"/>
    <property type="match status" value="1"/>
</dbReference>
<dbReference type="PROSITE" id="PS01108">
    <property type="entry name" value="RIBOSOMAL_L24"/>
    <property type="match status" value="1"/>
</dbReference>
<protein>
    <submittedName>
        <fullName evidence="5">Ribosomal protein L24</fullName>
    </submittedName>
</protein>
<evidence type="ECO:0000256" key="1">
    <source>
        <dbReference type="ARBA" id="ARBA00010618"/>
    </source>
</evidence>
<dbReference type="GO" id="GO:0003735">
    <property type="term" value="F:structural constituent of ribosome"/>
    <property type="evidence" value="ECO:0007669"/>
    <property type="project" value="InterPro"/>
</dbReference>
<dbReference type="Gene3D" id="2.30.30.30">
    <property type="match status" value="1"/>
</dbReference>
<comment type="similarity">
    <text evidence="1">Belongs to the universal ribosomal protein uL24 family.</text>
</comment>
<dbReference type="SUPFAM" id="SSF50104">
    <property type="entry name" value="Translation proteins SH3-like domain"/>
    <property type="match status" value="1"/>
</dbReference>
<keyword evidence="5" id="KW-0934">Plastid</keyword>
<accession>A0A679CBQ4</accession>
<feature type="domain" description="Large ribosomal subunit protein uL24 C-terminal" evidence="4">
    <location>
        <begin position="45"/>
        <end position="103"/>
    </location>
</feature>
<keyword evidence="3" id="KW-0687">Ribonucleoprotein</keyword>
<dbReference type="InterPro" id="IPR005825">
    <property type="entry name" value="Ribosomal_uL24_CS"/>
</dbReference>
<keyword evidence="2 5" id="KW-0689">Ribosomal protein</keyword>
<dbReference type="InterPro" id="IPR014722">
    <property type="entry name" value="Rib_uL2_dom2"/>
</dbReference>
<organism evidence="5">
    <name type="scientific">Cryptomonas sp. CCAC 1634B</name>
    <dbReference type="NCBI Taxonomy" id="2051848"/>
    <lineage>
        <taxon>Eukaryota</taxon>
        <taxon>Cryptophyceae</taxon>
        <taxon>Cryptomonadales</taxon>
        <taxon>Cryptomonadaceae</taxon>
        <taxon>Cryptomonas</taxon>
    </lineage>
</organism>
<evidence type="ECO:0000256" key="3">
    <source>
        <dbReference type="ARBA" id="ARBA00023274"/>
    </source>
</evidence>
<dbReference type="GO" id="GO:0006412">
    <property type="term" value="P:translation"/>
    <property type="evidence" value="ECO:0007669"/>
    <property type="project" value="InterPro"/>
</dbReference>
<dbReference type="InterPro" id="IPR057264">
    <property type="entry name" value="Ribosomal_uL24_C"/>
</dbReference>
<evidence type="ECO:0000313" key="5">
    <source>
        <dbReference type="EMBL" id="BBK20471.1"/>
    </source>
</evidence>
<geneLocation type="plastid" evidence="5"/>
<dbReference type="AlphaFoldDB" id="A0A679CBQ4"/>
<reference evidence="5" key="1">
    <citation type="journal article" date="2020" name="Genome Biol. Evol.">
        <title>Comparative plastid genomics of Cryptomonas species reveals fine-scale genomic responses to loss of photosynthesis.</title>
        <authorList>
            <person name="Tanifuji G."/>
            <person name="Kamikawa R."/>
            <person name="Moore C.E."/>
            <person name="Mills T."/>
            <person name="Onodera N.T."/>
            <person name="Kashiyama Y."/>
            <person name="Archibald J.M."/>
            <person name="Inagaki Y."/>
            <person name="Hashimoto T."/>
        </authorList>
    </citation>
    <scope>NUCLEOTIDE SEQUENCE</scope>
    <source>
        <strain evidence="5">CCAC 1634 B</strain>
    </source>
</reference>
<name>A0A679CBQ4_9CRYP</name>
<dbReference type="EMBL" id="LC484193">
    <property type="protein sequence ID" value="BBK20471.1"/>
    <property type="molecule type" value="Genomic_DNA"/>
</dbReference>
<dbReference type="GO" id="GO:0003723">
    <property type="term" value="F:RNA binding"/>
    <property type="evidence" value="ECO:0007669"/>
    <property type="project" value="InterPro"/>
</dbReference>
<dbReference type="InterPro" id="IPR003256">
    <property type="entry name" value="Ribosomal_uL24"/>
</dbReference>
<proteinExistence type="inferred from homology"/>
<dbReference type="InterPro" id="IPR008991">
    <property type="entry name" value="Translation_prot_SH3-like_sf"/>
</dbReference>
<dbReference type="GO" id="GO:1990904">
    <property type="term" value="C:ribonucleoprotein complex"/>
    <property type="evidence" value="ECO:0007669"/>
    <property type="project" value="UniProtKB-KW"/>
</dbReference>
<dbReference type="InterPro" id="IPR041988">
    <property type="entry name" value="Ribosomal_uL24_KOW"/>
</dbReference>
<dbReference type="Pfam" id="PF17136">
    <property type="entry name" value="ribosomal_L24"/>
    <property type="match status" value="1"/>
</dbReference>
<gene>
    <name evidence="5" type="primary">rpl24</name>
    <name evidence="5" type="ORF">CryM1634B_p039</name>
</gene>
<evidence type="ECO:0000259" key="4">
    <source>
        <dbReference type="Pfam" id="PF17136"/>
    </source>
</evidence>
<evidence type="ECO:0000256" key="2">
    <source>
        <dbReference type="ARBA" id="ARBA00022980"/>
    </source>
</evidence>
<dbReference type="CDD" id="cd06089">
    <property type="entry name" value="KOW_RPL26"/>
    <property type="match status" value="1"/>
</dbReference>
<dbReference type="HAMAP" id="MF_01326_B">
    <property type="entry name" value="Ribosomal_uL24_B"/>
    <property type="match status" value="1"/>
</dbReference>
<dbReference type="NCBIfam" id="TIGR01079">
    <property type="entry name" value="rplX_bact"/>
    <property type="match status" value="1"/>
</dbReference>